<evidence type="ECO:0000256" key="12">
    <source>
        <dbReference type="ARBA" id="ARBA00023136"/>
    </source>
</evidence>
<dbReference type="PANTHER" id="PTHR41523:SF8">
    <property type="entry name" value="ETHYLENE RESPONSE SENSOR PROTEIN"/>
    <property type="match status" value="1"/>
</dbReference>
<protein>
    <recommendedName>
        <fullName evidence="3">histidine kinase</fullName>
        <ecNumber evidence="3">2.7.13.3</ecNumber>
    </recommendedName>
</protein>
<evidence type="ECO:0000256" key="11">
    <source>
        <dbReference type="ARBA" id="ARBA00022989"/>
    </source>
</evidence>
<dbReference type="GO" id="GO:0007165">
    <property type="term" value="P:signal transduction"/>
    <property type="evidence" value="ECO:0007669"/>
    <property type="project" value="InterPro"/>
</dbReference>
<evidence type="ECO:0000256" key="2">
    <source>
        <dbReference type="ARBA" id="ARBA00004651"/>
    </source>
</evidence>
<keyword evidence="11 13" id="KW-1133">Transmembrane helix</keyword>
<dbReference type="EMBL" id="LR743504">
    <property type="protein sequence ID" value="CAA2100656.1"/>
    <property type="molecule type" value="Genomic_DNA"/>
</dbReference>
<sequence length="566" mass="60916">MTLTSRIVALVVLALVPAIAVQSFNEHALRSAREDAVTASALRNARAVAEDLTQFAGGMRQLLDILAEAPFIRDQEAAGCTSFLRSIIRKLSGATILIVADAKGQLVCNSLGMEQGAYSIADRTYFQKAMRSGVPVIGEYVVGRGSRVPTIQFAYPIRDSSDRSSGLLIFGFDPAWLGERLAHAGLPKDAAVTVADRGGTIIVQNPDLDSWVGKALPAAFASDLGKADSEGSVGEMPGLDGVRRITGVVHPGGALDGMTVAVGLARDTAFADIDTATRRGVILIFLGTLVAIVAALIGGRVFIRKPVRRLLKASRAWRSGQLFARSGLTGRSEFGQLGQAFDAMAATLETHEDGLRAELERTRSLQEQQVTMMHELNHRVKNTLATVQSLARQSRGGEEQAAQLEGRILALSKTHDLLTRDDWTGAPLRAVLENELSPYRSSADHMELVGPDIDLPPRYVLALGMTAHELTTNAAKYGALLGNQGRLSVIWRVTEDGMGGRRLEIEWRERGGPAVAQPKRRGFGTRLITGGIARELAGSVELDFHAEGLRCRIDVPIETAPTVRFH</sequence>
<keyword evidence="9 15" id="KW-0418">Kinase</keyword>
<dbReference type="GO" id="GO:0004673">
    <property type="term" value="F:protein histidine kinase activity"/>
    <property type="evidence" value="ECO:0007669"/>
    <property type="project" value="UniProtKB-EC"/>
</dbReference>
<dbReference type="SUPFAM" id="SSF158472">
    <property type="entry name" value="HAMP domain-like"/>
    <property type="match status" value="1"/>
</dbReference>
<comment type="subcellular location">
    <subcellularLocation>
        <location evidence="2">Cell membrane</location>
        <topology evidence="2">Multi-pass membrane protein</topology>
    </subcellularLocation>
</comment>
<dbReference type="SUPFAM" id="SSF103190">
    <property type="entry name" value="Sensory domain-like"/>
    <property type="match status" value="1"/>
</dbReference>
<dbReference type="SMART" id="SM00911">
    <property type="entry name" value="HWE_HK"/>
    <property type="match status" value="1"/>
</dbReference>
<dbReference type="Gene3D" id="6.10.340.10">
    <property type="match status" value="1"/>
</dbReference>
<accession>A0A679IPN9</accession>
<dbReference type="Pfam" id="PF00672">
    <property type="entry name" value="HAMP"/>
    <property type="match status" value="1"/>
</dbReference>
<dbReference type="Pfam" id="PF07536">
    <property type="entry name" value="HWE_HK"/>
    <property type="match status" value="1"/>
</dbReference>
<keyword evidence="12 13" id="KW-0472">Membrane</keyword>
<evidence type="ECO:0000256" key="7">
    <source>
        <dbReference type="ARBA" id="ARBA00022692"/>
    </source>
</evidence>
<name>A0A679IPN9_9HYPH</name>
<evidence type="ECO:0000259" key="14">
    <source>
        <dbReference type="PROSITE" id="PS50885"/>
    </source>
</evidence>
<dbReference type="Gene3D" id="3.30.450.20">
    <property type="entry name" value="PAS domain"/>
    <property type="match status" value="1"/>
</dbReference>
<dbReference type="GO" id="GO:0005524">
    <property type="term" value="F:ATP binding"/>
    <property type="evidence" value="ECO:0007669"/>
    <property type="project" value="UniProtKB-KW"/>
</dbReference>
<organism evidence="15">
    <name type="scientific">Methylobacterium bullatum</name>
    <dbReference type="NCBI Taxonomy" id="570505"/>
    <lineage>
        <taxon>Bacteria</taxon>
        <taxon>Pseudomonadati</taxon>
        <taxon>Pseudomonadota</taxon>
        <taxon>Alphaproteobacteria</taxon>
        <taxon>Hyphomicrobiales</taxon>
        <taxon>Methylobacteriaceae</taxon>
        <taxon>Methylobacterium</taxon>
    </lineage>
</organism>
<dbReference type="AlphaFoldDB" id="A0A679IPN9"/>
<dbReference type="GO" id="GO:0005886">
    <property type="term" value="C:plasma membrane"/>
    <property type="evidence" value="ECO:0007669"/>
    <property type="project" value="UniProtKB-SubCell"/>
</dbReference>
<keyword evidence="4" id="KW-1003">Cell membrane</keyword>
<gene>
    <name evidence="15" type="ORF">MBUL_00781</name>
</gene>
<keyword evidence="5" id="KW-0597">Phosphoprotein</keyword>
<feature type="domain" description="HAMP" evidence="14">
    <location>
        <begin position="301"/>
        <end position="353"/>
    </location>
</feature>
<evidence type="ECO:0000256" key="8">
    <source>
        <dbReference type="ARBA" id="ARBA00022741"/>
    </source>
</evidence>
<comment type="catalytic activity">
    <reaction evidence="1">
        <text>ATP + protein L-histidine = ADP + protein N-phospho-L-histidine.</text>
        <dbReference type="EC" id="2.7.13.3"/>
    </reaction>
</comment>
<evidence type="ECO:0000256" key="1">
    <source>
        <dbReference type="ARBA" id="ARBA00000085"/>
    </source>
</evidence>
<dbReference type="CDD" id="cd12914">
    <property type="entry name" value="PDC1_DGC_like"/>
    <property type="match status" value="1"/>
</dbReference>
<dbReference type="PANTHER" id="PTHR41523">
    <property type="entry name" value="TWO-COMPONENT SYSTEM SENSOR PROTEIN"/>
    <property type="match status" value="1"/>
</dbReference>
<evidence type="ECO:0000256" key="6">
    <source>
        <dbReference type="ARBA" id="ARBA00022679"/>
    </source>
</evidence>
<dbReference type="CDD" id="cd12915">
    <property type="entry name" value="PDC2_DGC_like"/>
    <property type="match status" value="1"/>
</dbReference>
<evidence type="ECO:0000256" key="3">
    <source>
        <dbReference type="ARBA" id="ARBA00012438"/>
    </source>
</evidence>
<dbReference type="InterPro" id="IPR029151">
    <property type="entry name" value="Sensor-like_sf"/>
</dbReference>
<dbReference type="InterPro" id="IPR036890">
    <property type="entry name" value="HATPase_C_sf"/>
</dbReference>
<dbReference type="InterPro" id="IPR033479">
    <property type="entry name" value="dCache_1"/>
</dbReference>
<dbReference type="PROSITE" id="PS50885">
    <property type="entry name" value="HAMP"/>
    <property type="match status" value="1"/>
</dbReference>
<evidence type="ECO:0000256" key="5">
    <source>
        <dbReference type="ARBA" id="ARBA00022553"/>
    </source>
</evidence>
<feature type="transmembrane region" description="Helical" evidence="13">
    <location>
        <begin position="281"/>
        <end position="303"/>
    </location>
</feature>
<proteinExistence type="predicted"/>
<evidence type="ECO:0000313" key="15">
    <source>
        <dbReference type="EMBL" id="CAA2100656.1"/>
    </source>
</evidence>
<reference evidence="15" key="1">
    <citation type="submission" date="2019-12" db="EMBL/GenBank/DDBJ databases">
        <authorList>
            <person name="Cremers G."/>
        </authorList>
    </citation>
    <scope>NUCLEOTIDE SEQUENCE</scope>
    <source>
        <strain evidence="15">Mbul1</strain>
    </source>
</reference>
<evidence type="ECO:0000256" key="9">
    <source>
        <dbReference type="ARBA" id="ARBA00022777"/>
    </source>
</evidence>
<dbReference type="InterPro" id="IPR011102">
    <property type="entry name" value="Sig_transdc_His_kinase_HWE"/>
</dbReference>
<dbReference type="SMART" id="SM00304">
    <property type="entry name" value="HAMP"/>
    <property type="match status" value="1"/>
</dbReference>
<dbReference type="InterPro" id="IPR003660">
    <property type="entry name" value="HAMP_dom"/>
</dbReference>
<dbReference type="CDD" id="cd06225">
    <property type="entry name" value="HAMP"/>
    <property type="match status" value="1"/>
</dbReference>
<dbReference type="Gene3D" id="3.30.565.10">
    <property type="entry name" value="Histidine kinase-like ATPase, C-terminal domain"/>
    <property type="match status" value="1"/>
</dbReference>
<keyword evidence="10" id="KW-0067">ATP-binding</keyword>
<evidence type="ECO:0000256" key="4">
    <source>
        <dbReference type="ARBA" id="ARBA00022475"/>
    </source>
</evidence>
<dbReference type="Pfam" id="PF02743">
    <property type="entry name" value="dCache_1"/>
    <property type="match status" value="1"/>
</dbReference>
<evidence type="ECO:0000256" key="13">
    <source>
        <dbReference type="SAM" id="Phobius"/>
    </source>
</evidence>
<keyword evidence="7 13" id="KW-0812">Transmembrane</keyword>
<keyword evidence="8" id="KW-0547">Nucleotide-binding</keyword>
<keyword evidence="6 15" id="KW-0808">Transferase</keyword>
<dbReference type="EC" id="2.7.13.3" evidence="3"/>
<evidence type="ECO:0000256" key="10">
    <source>
        <dbReference type="ARBA" id="ARBA00022840"/>
    </source>
</evidence>